<dbReference type="OrthoDB" id="5591224at2"/>
<gene>
    <name evidence="3" type="ordered locus">AHA_0523</name>
</gene>
<dbReference type="GO" id="GO:0009289">
    <property type="term" value="C:pilus"/>
    <property type="evidence" value="ECO:0007669"/>
    <property type="project" value="InterPro"/>
</dbReference>
<dbReference type="InterPro" id="IPR036937">
    <property type="entry name" value="Adhesion_dom_fimbrial_sf"/>
</dbReference>
<dbReference type="SMR" id="A0KFN0"/>
<dbReference type="InterPro" id="IPR008966">
    <property type="entry name" value="Adhesion_dom_sf"/>
</dbReference>
<dbReference type="InterPro" id="IPR050263">
    <property type="entry name" value="Bact_Fimbrial_Adh_Pro"/>
</dbReference>
<dbReference type="PATRIC" id="fig|380703.7.peg.517"/>
<feature type="signal peptide" evidence="1">
    <location>
        <begin position="1"/>
        <end position="20"/>
    </location>
</feature>
<proteinExistence type="predicted"/>
<dbReference type="Proteomes" id="UP000000756">
    <property type="component" value="Chromosome"/>
</dbReference>
<dbReference type="eggNOG" id="COG3539">
    <property type="taxonomic scope" value="Bacteria"/>
</dbReference>
<dbReference type="STRING" id="380703.AHA_0523"/>
<dbReference type="GeneID" id="4487015"/>
<dbReference type="KEGG" id="aha:AHA_0523"/>
<dbReference type="Pfam" id="PF00419">
    <property type="entry name" value="Fimbrial"/>
    <property type="match status" value="1"/>
</dbReference>
<protein>
    <submittedName>
        <fullName evidence="3">Fimbrial protein</fullName>
    </submittedName>
</protein>
<dbReference type="EMBL" id="CP000462">
    <property type="protein sequence ID" value="ABK36767.1"/>
    <property type="molecule type" value="Genomic_DNA"/>
</dbReference>
<dbReference type="RefSeq" id="WP_011704496.1">
    <property type="nucleotide sequence ID" value="NC_008570.1"/>
</dbReference>
<evidence type="ECO:0000256" key="1">
    <source>
        <dbReference type="SAM" id="SignalP"/>
    </source>
</evidence>
<dbReference type="Gene3D" id="2.60.40.1090">
    <property type="entry name" value="Fimbrial-type adhesion domain"/>
    <property type="match status" value="1"/>
</dbReference>
<sequence>MLRKASIAGLLLSLLYPALSYGNGYVYPDGGTYEYDIDLGNSSIKNEKGYETKPPLEWDLKRQYNASIDCSNGRIKGPTYFKAIMNESIPPVGGGFMKLNEFLDMKVEIWFEGNRRTYVTAPFTEESNRLEWTCYSPSDRFSYRSGSKGKVTFRVRKPIINGVQIEDRKVVEMFGRLGGSAANGYGPMAMSRIIIKSALLYVPEECTINGGQTIEVEFGDLPGNGLDGNNFEKTVPLTFQCKGGEFEGNALKINLGISGKAASFSDEYLRTTKDGYQGGAVIPDLGIKFKQLDGSQMSINKFYPVSMQGNIGDWGFIAAPVSPAGADVAAGDFYATATIVAEFQ</sequence>
<reference evidence="3 4" key="1">
    <citation type="journal article" date="2006" name="J. Bacteriol.">
        <title>Genome sequence of Aeromonas hydrophila ATCC 7966T: jack of all trades.</title>
        <authorList>
            <person name="Seshadri R."/>
            <person name="Joseph S.W."/>
            <person name="Chopra A.K."/>
            <person name="Sha J."/>
            <person name="Shaw J."/>
            <person name="Graf J."/>
            <person name="Haft D."/>
            <person name="Wu M."/>
            <person name="Ren Q."/>
            <person name="Rosovitz M.J."/>
            <person name="Madupu R."/>
            <person name="Tallon L."/>
            <person name="Kim M."/>
            <person name="Jin S."/>
            <person name="Vuong H."/>
            <person name="Stine O.C."/>
            <person name="Ali A."/>
            <person name="Horneman A.J."/>
            <person name="Heidelberg J.F."/>
        </authorList>
    </citation>
    <scope>NUCLEOTIDE SEQUENCE [LARGE SCALE GENOMIC DNA]</scope>
    <source>
        <strain evidence="4">ATCC 7966 / DSM 30187 / BCRC 13018 / CCUG 14551 / JCM 1027 / KCTC 2358 / NCIMB 9240 / NCTC 8049</strain>
    </source>
</reference>
<dbReference type="PANTHER" id="PTHR33420:SF26">
    <property type="entry name" value="FIMBRIAL SUBUNIT"/>
    <property type="match status" value="1"/>
</dbReference>
<keyword evidence="4" id="KW-1185">Reference proteome</keyword>
<dbReference type="EnsemblBacteria" id="ABK36767">
    <property type="protein sequence ID" value="ABK36767"/>
    <property type="gene ID" value="AHA_0523"/>
</dbReference>
<dbReference type="InterPro" id="IPR000259">
    <property type="entry name" value="Adhesion_dom_fimbrial"/>
</dbReference>
<accession>A0KFN0</accession>
<evidence type="ECO:0000313" key="4">
    <source>
        <dbReference type="Proteomes" id="UP000000756"/>
    </source>
</evidence>
<feature type="chain" id="PRO_5002626071" evidence="1">
    <location>
        <begin position="21"/>
        <end position="344"/>
    </location>
</feature>
<dbReference type="GO" id="GO:0043709">
    <property type="term" value="P:cell adhesion involved in single-species biofilm formation"/>
    <property type="evidence" value="ECO:0007669"/>
    <property type="project" value="TreeGrafter"/>
</dbReference>
<dbReference type="PANTHER" id="PTHR33420">
    <property type="entry name" value="FIMBRIAL SUBUNIT ELFA-RELATED"/>
    <property type="match status" value="1"/>
</dbReference>
<dbReference type="HOGENOM" id="CLU_066608_0_1_6"/>
<dbReference type="SUPFAM" id="SSF49401">
    <property type="entry name" value="Bacterial adhesins"/>
    <property type="match status" value="1"/>
</dbReference>
<keyword evidence="1" id="KW-0732">Signal</keyword>
<evidence type="ECO:0000259" key="2">
    <source>
        <dbReference type="Pfam" id="PF00419"/>
    </source>
</evidence>
<evidence type="ECO:0000313" key="3">
    <source>
        <dbReference type="EMBL" id="ABK36767.1"/>
    </source>
</evidence>
<feature type="domain" description="Fimbrial-type adhesion" evidence="2">
    <location>
        <begin position="196"/>
        <end position="344"/>
    </location>
</feature>
<organism evidence="3 4">
    <name type="scientific">Aeromonas hydrophila subsp. hydrophila (strain ATCC 7966 / DSM 30187 / BCRC 13018 / CCUG 14551 / JCM 1027 / KCTC 2358 / NCIMB 9240 / NCTC 8049)</name>
    <dbReference type="NCBI Taxonomy" id="380703"/>
    <lineage>
        <taxon>Bacteria</taxon>
        <taxon>Pseudomonadati</taxon>
        <taxon>Pseudomonadota</taxon>
        <taxon>Gammaproteobacteria</taxon>
        <taxon>Aeromonadales</taxon>
        <taxon>Aeromonadaceae</taxon>
        <taxon>Aeromonas</taxon>
    </lineage>
</organism>
<dbReference type="AlphaFoldDB" id="A0KFN0"/>
<name>A0KFN0_AERHH</name>